<name>I3E6H2_BACMT</name>
<accession>I3E6H2</accession>
<organism evidence="1 2">
    <name type="scientific">Bacillus methanolicus PB1</name>
    <dbReference type="NCBI Taxonomy" id="997296"/>
    <lineage>
        <taxon>Bacteria</taxon>
        <taxon>Bacillati</taxon>
        <taxon>Bacillota</taxon>
        <taxon>Bacilli</taxon>
        <taxon>Bacillales</taxon>
        <taxon>Bacillaceae</taxon>
        <taxon>Bacillus</taxon>
    </lineage>
</organism>
<comment type="caution">
    <text evidence="1">The sequence shown here is derived from an EMBL/GenBank/DDBJ whole genome shotgun (WGS) entry which is preliminary data.</text>
</comment>
<reference evidence="1 2" key="1">
    <citation type="journal article" date="2012" name="Appl. Environ. Microbiol.">
        <title>Genome Sequence of Thermotolerant Bacillus methanolicus: Features and Regulation Related to Methylotrophy and Production of L-Lysine and L-Glutamate from Methanol.</title>
        <authorList>
            <person name="Heggeset T.M."/>
            <person name="Krog A."/>
            <person name="Balzer S."/>
            <person name="Wentzel A."/>
            <person name="Ellingsen T.E."/>
            <person name="Brautaset T."/>
        </authorList>
    </citation>
    <scope>NUCLEOTIDE SEQUENCE [LARGE SCALE GENOMIC DNA]</scope>
    <source>
        <strain evidence="1 2">PB1</strain>
    </source>
</reference>
<dbReference type="EMBL" id="AFEU01000001">
    <property type="protein sequence ID" value="EIJ82093.1"/>
    <property type="molecule type" value="Genomic_DNA"/>
</dbReference>
<proteinExistence type="predicted"/>
<sequence>MLIKKHFLKQKKDICPFYLFIFRINLTYGANFPNPSFEVNASKVEQQLEQSKCTKF</sequence>
<dbReference type="AlphaFoldDB" id="I3E6H2"/>
<gene>
    <name evidence="1" type="ORF">PB1_04115</name>
</gene>
<keyword evidence="2" id="KW-1185">Reference proteome</keyword>
<dbReference type="PATRIC" id="fig|997296.3.peg.898"/>
<dbReference type="STRING" id="997296.PB1_04115"/>
<dbReference type="Proteomes" id="UP000010523">
    <property type="component" value="Unassembled WGS sequence"/>
</dbReference>
<evidence type="ECO:0000313" key="2">
    <source>
        <dbReference type="Proteomes" id="UP000010523"/>
    </source>
</evidence>
<evidence type="ECO:0000313" key="1">
    <source>
        <dbReference type="EMBL" id="EIJ82093.1"/>
    </source>
</evidence>
<protein>
    <submittedName>
        <fullName evidence="1">Uncharacterized protein</fullName>
    </submittedName>
</protein>